<name>A0A0E9VZ59_ANGAN</name>
<evidence type="ECO:0000313" key="1">
    <source>
        <dbReference type="EMBL" id="JAH83336.1"/>
    </source>
</evidence>
<proteinExistence type="predicted"/>
<sequence>MQQAAQQGLGLNAYKKQELEVLAGN</sequence>
<accession>A0A0E9VZ59</accession>
<reference evidence="1" key="2">
    <citation type="journal article" date="2015" name="Fish Shellfish Immunol.">
        <title>Early steps in the European eel (Anguilla anguilla)-Vibrio vulnificus interaction in the gills: Role of the RtxA13 toxin.</title>
        <authorList>
            <person name="Callol A."/>
            <person name="Pajuelo D."/>
            <person name="Ebbesson L."/>
            <person name="Teles M."/>
            <person name="MacKenzie S."/>
            <person name="Amaro C."/>
        </authorList>
    </citation>
    <scope>NUCLEOTIDE SEQUENCE</scope>
</reference>
<dbReference type="EMBL" id="GBXM01025241">
    <property type="protein sequence ID" value="JAH83336.1"/>
    <property type="molecule type" value="Transcribed_RNA"/>
</dbReference>
<organism evidence="1">
    <name type="scientific">Anguilla anguilla</name>
    <name type="common">European freshwater eel</name>
    <name type="synonym">Muraena anguilla</name>
    <dbReference type="NCBI Taxonomy" id="7936"/>
    <lineage>
        <taxon>Eukaryota</taxon>
        <taxon>Metazoa</taxon>
        <taxon>Chordata</taxon>
        <taxon>Craniata</taxon>
        <taxon>Vertebrata</taxon>
        <taxon>Euteleostomi</taxon>
        <taxon>Actinopterygii</taxon>
        <taxon>Neopterygii</taxon>
        <taxon>Teleostei</taxon>
        <taxon>Anguilliformes</taxon>
        <taxon>Anguillidae</taxon>
        <taxon>Anguilla</taxon>
    </lineage>
</organism>
<protein>
    <submittedName>
        <fullName evidence="1">Uncharacterized protein</fullName>
    </submittedName>
</protein>
<reference evidence="1" key="1">
    <citation type="submission" date="2014-11" db="EMBL/GenBank/DDBJ databases">
        <authorList>
            <person name="Amaro Gonzalez C."/>
        </authorList>
    </citation>
    <scope>NUCLEOTIDE SEQUENCE</scope>
</reference>
<dbReference type="AlphaFoldDB" id="A0A0E9VZ59"/>